<dbReference type="EMBL" id="AP026966">
    <property type="protein sequence ID" value="BDT58169.1"/>
    <property type="molecule type" value="Genomic_DNA"/>
</dbReference>
<dbReference type="SUPFAM" id="SSF55874">
    <property type="entry name" value="ATPase domain of HSP90 chaperone/DNA topoisomerase II/histidine kinase"/>
    <property type="match status" value="1"/>
</dbReference>
<dbReference type="Pfam" id="PF06580">
    <property type="entry name" value="His_kinase"/>
    <property type="match status" value="1"/>
</dbReference>
<accession>A0ABM8C4N1</accession>
<keyword evidence="5" id="KW-1185">Reference proteome</keyword>
<sequence>MENNAPADHESPLPSSLAARLGGWSHRAQQYPVFGKTWYGYRMRSFRVPMILLALVLVMLAALVPKPPPEVNPLAFWFTFPAIWLVVATALALGRGLAVLVRARGWRPRREAAGIVCALLLGVLLAWSLTPFVRTGGQPASGQASAELRAEQERDNRVVNLAIWFPVLVWLAGPFDLAAYFRQRGLLREAALQAQAERYKHQRNEVEVKLAVLASQVEPHFLFNTLSGVRAAMLSDPDRGIVMIDHLIDYLRSTIPQLRADGASTFVTLGSQCDSVRAYLGVIAARMPRLHAEVACPPELRAAPIPPLMLISLVENAVKHGIEPKKGPATIRVWAACRETDGARMLALSVSDDGVGFRASSGSGIGLANIRERLTHLYGGTAALELRAGEEGGVVASIVLPLAATMEGA</sequence>
<dbReference type="Gene3D" id="3.30.565.10">
    <property type="entry name" value="Histidine kinase-like ATPase, C-terminal domain"/>
    <property type="match status" value="1"/>
</dbReference>
<feature type="transmembrane region" description="Helical" evidence="2">
    <location>
        <begin position="76"/>
        <end position="100"/>
    </location>
</feature>
<feature type="coiled-coil region" evidence="1">
    <location>
        <begin position="189"/>
        <end position="216"/>
    </location>
</feature>
<dbReference type="RefSeq" id="WP_281913519.1">
    <property type="nucleotide sequence ID" value="NZ_AP026966.1"/>
</dbReference>
<evidence type="ECO:0000256" key="2">
    <source>
        <dbReference type="SAM" id="Phobius"/>
    </source>
</evidence>
<keyword evidence="1" id="KW-0175">Coiled coil</keyword>
<evidence type="ECO:0000313" key="4">
    <source>
        <dbReference type="EMBL" id="BDT58169.1"/>
    </source>
</evidence>
<dbReference type="InterPro" id="IPR010559">
    <property type="entry name" value="Sig_transdc_His_kin_internal"/>
</dbReference>
<dbReference type="PANTHER" id="PTHR34220">
    <property type="entry name" value="SENSOR HISTIDINE KINASE YPDA"/>
    <property type="match status" value="1"/>
</dbReference>
<dbReference type="SMART" id="SM00387">
    <property type="entry name" value="HATPase_c"/>
    <property type="match status" value="1"/>
</dbReference>
<feature type="transmembrane region" description="Helical" evidence="2">
    <location>
        <begin position="112"/>
        <end position="129"/>
    </location>
</feature>
<evidence type="ECO:0000313" key="5">
    <source>
        <dbReference type="Proteomes" id="UP001163336"/>
    </source>
</evidence>
<feature type="transmembrane region" description="Helical" evidence="2">
    <location>
        <begin position="46"/>
        <end position="64"/>
    </location>
</feature>
<feature type="domain" description="Histidine kinase/HSP90-like ATPase" evidence="3">
    <location>
        <begin position="305"/>
        <end position="404"/>
    </location>
</feature>
<reference evidence="4" key="1">
    <citation type="submission" date="2022-11" db="EMBL/GenBank/DDBJ databases">
        <title>Isolation and characterization of PLA-degrading bacterium Massilia sp. from Antarctic soil.</title>
        <authorList>
            <person name="Sato K."/>
            <person name="Gomez-Fuentes C."/>
            <person name="Ahmad S.A."/>
            <person name="Zulkharnain A."/>
        </authorList>
    </citation>
    <scope>NUCLEOTIDE SEQUENCE</scope>
    <source>
        <strain evidence="4">N-3</strain>
    </source>
</reference>
<keyword evidence="2" id="KW-0812">Transmembrane</keyword>
<evidence type="ECO:0000256" key="1">
    <source>
        <dbReference type="SAM" id="Coils"/>
    </source>
</evidence>
<dbReference type="InterPro" id="IPR036890">
    <property type="entry name" value="HATPase_C_sf"/>
</dbReference>
<dbReference type="InterPro" id="IPR003594">
    <property type="entry name" value="HATPase_dom"/>
</dbReference>
<gene>
    <name evidence="4" type="ORF">MasN3_16630</name>
</gene>
<organism evidence="4 5">
    <name type="scientific">Massilia varians</name>
    <dbReference type="NCBI Taxonomy" id="457921"/>
    <lineage>
        <taxon>Bacteria</taxon>
        <taxon>Pseudomonadati</taxon>
        <taxon>Pseudomonadota</taxon>
        <taxon>Betaproteobacteria</taxon>
        <taxon>Burkholderiales</taxon>
        <taxon>Oxalobacteraceae</taxon>
        <taxon>Telluria group</taxon>
        <taxon>Massilia</taxon>
    </lineage>
</organism>
<dbReference type="PANTHER" id="PTHR34220:SF9">
    <property type="entry name" value="SIGNAL TRANSDUCTION HISTIDINE KINASE INTERNAL REGION DOMAIN-CONTAINING PROTEIN"/>
    <property type="match status" value="1"/>
</dbReference>
<dbReference type="Pfam" id="PF02518">
    <property type="entry name" value="HATPase_c"/>
    <property type="match status" value="1"/>
</dbReference>
<keyword evidence="2" id="KW-0472">Membrane</keyword>
<proteinExistence type="predicted"/>
<evidence type="ECO:0000259" key="3">
    <source>
        <dbReference type="SMART" id="SM00387"/>
    </source>
</evidence>
<dbReference type="InterPro" id="IPR050640">
    <property type="entry name" value="Bact_2-comp_sensor_kinase"/>
</dbReference>
<keyword evidence="2" id="KW-1133">Transmembrane helix</keyword>
<dbReference type="Proteomes" id="UP001163336">
    <property type="component" value="Chromosome"/>
</dbReference>
<protein>
    <recommendedName>
        <fullName evidence="3">Histidine kinase/HSP90-like ATPase domain-containing protein</fullName>
    </recommendedName>
</protein>
<name>A0ABM8C4N1_9BURK</name>
<feature type="transmembrane region" description="Helical" evidence="2">
    <location>
        <begin position="161"/>
        <end position="181"/>
    </location>
</feature>